<dbReference type="AlphaFoldDB" id="A0A397EJ16"/>
<accession>A0A397EJ16</accession>
<dbReference type="SUPFAM" id="SSF52540">
    <property type="entry name" value="P-loop containing nucleoside triphosphate hydrolases"/>
    <property type="match status" value="1"/>
</dbReference>
<dbReference type="GO" id="GO:0051959">
    <property type="term" value="F:dynein light intermediate chain binding"/>
    <property type="evidence" value="ECO:0007669"/>
    <property type="project" value="InterPro"/>
</dbReference>
<dbReference type="Proteomes" id="UP000266196">
    <property type="component" value="Unassembled WGS sequence"/>
</dbReference>
<dbReference type="Pfam" id="PF12775">
    <property type="entry name" value="AAA_7"/>
    <property type="match status" value="1"/>
</dbReference>
<dbReference type="InterPro" id="IPR027417">
    <property type="entry name" value="P-loop_NTPase"/>
</dbReference>
<dbReference type="GO" id="GO:0045505">
    <property type="term" value="F:dynein intermediate chain binding"/>
    <property type="evidence" value="ECO:0007669"/>
    <property type="project" value="InterPro"/>
</dbReference>
<dbReference type="VEuPathDB" id="FungiDB:H257_10154"/>
<gene>
    <name evidence="1" type="ORF">DYB31_015574</name>
</gene>
<dbReference type="GO" id="GO:0030286">
    <property type="term" value="C:dynein complex"/>
    <property type="evidence" value="ECO:0007669"/>
    <property type="project" value="InterPro"/>
</dbReference>
<comment type="caution">
    <text evidence="1">The sequence shown here is derived from an EMBL/GenBank/DDBJ whole genome shotgun (WGS) entry which is preliminary data.</text>
</comment>
<proteinExistence type="predicted"/>
<evidence type="ECO:0000313" key="2">
    <source>
        <dbReference type="Proteomes" id="UP000266196"/>
    </source>
</evidence>
<dbReference type="EMBL" id="QUTE01022697">
    <property type="protein sequence ID" value="RHY81761.1"/>
    <property type="molecule type" value="Genomic_DNA"/>
</dbReference>
<sequence length="534" mass="60320">MRSHLSSLIDVSRSNGHPNIAFSPPTKVNKLVCTLHQFLEKLSANSPTLKADAILMYICACTWTIGAVVKYSARPIFHEALLKVAPELKCHKLFTHGRTCYDTSVCVEYLVSHFATDRRNVLLVGASGVGKSSFTRRALHSLSDRNMIRTIRLGKHTSAISFQECQEQIRQIVDVKGVYHRTSFEYVELSSLVFVGLASLNPSSVMELPLRLLRHFHMIWTPELPPDSIFEMFKSLPTFVVERSPMSLDLETCWKVLQFPLLVLQAMWGHSFQSPHAIFTLGDVLNVYRSLLQSASFNFESKSKLEGVMLNLTATCFRGRSNFCDQDEWAYDYLTSPIRLALDFDTHDERTLYRFATHTTDGISGYASLTSQAAINVFTMGVEKFHWHHPSFNESAVRHLVPFPIAVDNVLRVLVSLSDIKSHVLLKGPRGCGKRVTMIIVSGILSYKYVEIRQTAFHVLKQTLMIVGTTATNHIIYVAVDELSTDMRHVLMHVVCDGDIPWSLYEAHELDDIADAMKKLPSLQHLNPSKAQCY</sequence>
<organism evidence="1 2">
    <name type="scientific">Aphanomyces astaci</name>
    <name type="common">Crayfish plague agent</name>
    <dbReference type="NCBI Taxonomy" id="112090"/>
    <lineage>
        <taxon>Eukaryota</taxon>
        <taxon>Sar</taxon>
        <taxon>Stramenopiles</taxon>
        <taxon>Oomycota</taxon>
        <taxon>Saprolegniomycetes</taxon>
        <taxon>Saprolegniales</taxon>
        <taxon>Verrucalvaceae</taxon>
        <taxon>Aphanomyces</taxon>
    </lineage>
</organism>
<dbReference type="InterPro" id="IPR026983">
    <property type="entry name" value="DHC"/>
</dbReference>
<feature type="non-terminal residue" evidence="1">
    <location>
        <position position="534"/>
    </location>
</feature>
<dbReference type="PANTHER" id="PTHR45703:SF36">
    <property type="entry name" value="DYNEIN HEAVY CHAIN, CYTOPLASMIC"/>
    <property type="match status" value="1"/>
</dbReference>
<dbReference type="PANTHER" id="PTHR45703">
    <property type="entry name" value="DYNEIN HEAVY CHAIN"/>
    <property type="match status" value="1"/>
</dbReference>
<name>A0A397EJ16_APHAT</name>
<protein>
    <submittedName>
        <fullName evidence="1">Uncharacterized protein</fullName>
    </submittedName>
</protein>
<evidence type="ECO:0000313" key="1">
    <source>
        <dbReference type="EMBL" id="RHY81761.1"/>
    </source>
</evidence>
<reference evidence="1 2" key="1">
    <citation type="submission" date="2018-08" db="EMBL/GenBank/DDBJ databases">
        <title>Aphanomyces genome sequencing and annotation.</title>
        <authorList>
            <person name="Minardi D."/>
            <person name="Oidtmann B."/>
            <person name="Van Der Giezen M."/>
            <person name="Studholme D.J."/>
        </authorList>
    </citation>
    <scope>NUCLEOTIDE SEQUENCE [LARGE SCALE GENOMIC DNA]</scope>
    <source>
        <strain evidence="1 2">197901</strain>
    </source>
</reference>
<dbReference type="Gene3D" id="3.40.50.300">
    <property type="entry name" value="P-loop containing nucleotide triphosphate hydrolases"/>
    <property type="match status" value="2"/>
</dbReference>
<dbReference type="GO" id="GO:0007018">
    <property type="term" value="P:microtubule-based movement"/>
    <property type="evidence" value="ECO:0007669"/>
    <property type="project" value="InterPro"/>
</dbReference>